<evidence type="ECO:0000313" key="2">
    <source>
        <dbReference type="Proteomes" id="UP000257109"/>
    </source>
</evidence>
<name>A0A371EJZ3_MUCPR</name>
<protein>
    <submittedName>
        <fullName evidence="1">Uncharacterized protein</fullName>
    </submittedName>
</protein>
<dbReference type="EMBL" id="QJKJ01013467">
    <property type="protein sequence ID" value="RDX66373.1"/>
    <property type="molecule type" value="Genomic_DNA"/>
</dbReference>
<dbReference type="Proteomes" id="UP000257109">
    <property type="component" value="Unassembled WGS sequence"/>
</dbReference>
<gene>
    <name evidence="1" type="ORF">CR513_54859</name>
</gene>
<dbReference type="OrthoDB" id="1460577at2759"/>
<proteinExistence type="predicted"/>
<organism evidence="1 2">
    <name type="scientific">Mucuna pruriens</name>
    <name type="common">Velvet bean</name>
    <name type="synonym">Dolichos pruriens</name>
    <dbReference type="NCBI Taxonomy" id="157652"/>
    <lineage>
        <taxon>Eukaryota</taxon>
        <taxon>Viridiplantae</taxon>
        <taxon>Streptophyta</taxon>
        <taxon>Embryophyta</taxon>
        <taxon>Tracheophyta</taxon>
        <taxon>Spermatophyta</taxon>
        <taxon>Magnoliopsida</taxon>
        <taxon>eudicotyledons</taxon>
        <taxon>Gunneridae</taxon>
        <taxon>Pentapetalae</taxon>
        <taxon>rosids</taxon>
        <taxon>fabids</taxon>
        <taxon>Fabales</taxon>
        <taxon>Fabaceae</taxon>
        <taxon>Papilionoideae</taxon>
        <taxon>50 kb inversion clade</taxon>
        <taxon>NPAAA clade</taxon>
        <taxon>indigoferoid/millettioid clade</taxon>
        <taxon>Phaseoleae</taxon>
        <taxon>Mucuna</taxon>
    </lineage>
</organism>
<evidence type="ECO:0000313" key="1">
    <source>
        <dbReference type="EMBL" id="RDX66373.1"/>
    </source>
</evidence>
<accession>A0A371EJZ3</accession>
<sequence length="272" mass="30595">MAKRDFPWLSFFEEVPIGLGLLFDPRMISVIGGTSDGPSTSCVLDDEAAVSPFVRGKLPYTSSTSLEGDGFPFSILYRAFEESEDSNKEGHIERPFKGVDESVIGVWLKPFIGEGLGPYRPKKVGWSSLSSQPRRKLLKPFHESYKFSKDWFFRVYPGVVGPNLLVDSSDDPFFPLDWTYHPDVFVTVEEEDLEEWELEYVKELYTPLELKALKKNAVSYSPIPVVAPLPASSTQTTTPSLVPVFITQPIVEAHSSNLSRQKMLRLSLPLLQ</sequence>
<feature type="non-terminal residue" evidence="1">
    <location>
        <position position="1"/>
    </location>
</feature>
<comment type="caution">
    <text evidence="1">The sequence shown here is derived from an EMBL/GenBank/DDBJ whole genome shotgun (WGS) entry which is preliminary data.</text>
</comment>
<keyword evidence="2" id="KW-1185">Reference proteome</keyword>
<dbReference type="AlphaFoldDB" id="A0A371EJZ3"/>
<reference evidence="1" key="1">
    <citation type="submission" date="2018-05" db="EMBL/GenBank/DDBJ databases">
        <title>Draft genome of Mucuna pruriens seed.</title>
        <authorList>
            <person name="Nnadi N.E."/>
            <person name="Vos R."/>
            <person name="Hasami M.H."/>
            <person name="Devisetty U.K."/>
            <person name="Aguiy J.C."/>
        </authorList>
    </citation>
    <scope>NUCLEOTIDE SEQUENCE [LARGE SCALE GENOMIC DNA]</scope>
    <source>
        <strain evidence="1">JCA_2017</strain>
    </source>
</reference>